<dbReference type="AlphaFoldDB" id="A0A8S1HXC2"/>
<gene>
    <name evidence="2" type="ORF">CAUJ_LOCUS14960</name>
</gene>
<accession>A0A8S1HXC2</accession>
<proteinExistence type="predicted"/>
<organism evidence="2 3">
    <name type="scientific">Caenorhabditis auriculariae</name>
    <dbReference type="NCBI Taxonomy" id="2777116"/>
    <lineage>
        <taxon>Eukaryota</taxon>
        <taxon>Metazoa</taxon>
        <taxon>Ecdysozoa</taxon>
        <taxon>Nematoda</taxon>
        <taxon>Chromadorea</taxon>
        <taxon>Rhabditida</taxon>
        <taxon>Rhabditina</taxon>
        <taxon>Rhabditomorpha</taxon>
        <taxon>Rhabditoidea</taxon>
        <taxon>Rhabditidae</taxon>
        <taxon>Peloderinae</taxon>
        <taxon>Caenorhabditis</taxon>
    </lineage>
</organism>
<sequence length="197" mass="21428">MINDNKLRQKEIKLLLETQEKTESSLIAAYSNRSSTFAEAPLFKNGDNDEKEEKIEANDESEGINFNNDQIKDFVLVNVLIKIERTMGNVTSVAAVENRCADSMTTSEESMTADNGCPHGKPGSRSAASFRESAMSLGILMESELFVWSMAAIICRAPICTRPQAPGGARPGEGLIAVLCISGQQFPARGHTPDGMR</sequence>
<comment type="caution">
    <text evidence="2">The sequence shown here is derived from an EMBL/GenBank/DDBJ whole genome shotgun (WGS) entry which is preliminary data.</text>
</comment>
<name>A0A8S1HXC2_9PELO</name>
<dbReference type="EMBL" id="CAJGYM010000152">
    <property type="protein sequence ID" value="CAD6199055.1"/>
    <property type="molecule type" value="Genomic_DNA"/>
</dbReference>
<keyword evidence="3" id="KW-1185">Reference proteome</keyword>
<evidence type="ECO:0000313" key="2">
    <source>
        <dbReference type="EMBL" id="CAD6199055.1"/>
    </source>
</evidence>
<reference evidence="2" key="1">
    <citation type="submission" date="2020-10" db="EMBL/GenBank/DDBJ databases">
        <authorList>
            <person name="Kikuchi T."/>
        </authorList>
    </citation>
    <scope>NUCLEOTIDE SEQUENCE</scope>
    <source>
        <strain evidence="2">NKZ352</strain>
    </source>
</reference>
<protein>
    <submittedName>
        <fullName evidence="2">Uncharacterized protein</fullName>
    </submittedName>
</protein>
<evidence type="ECO:0000256" key="1">
    <source>
        <dbReference type="SAM" id="MobiDB-lite"/>
    </source>
</evidence>
<evidence type="ECO:0000313" key="3">
    <source>
        <dbReference type="Proteomes" id="UP000835052"/>
    </source>
</evidence>
<feature type="region of interest" description="Disordered" evidence="1">
    <location>
        <begin position="105"/>
        <end position="127"/>
    </location>
</feature>
<dbReference type="Proteomes" id="UP000835052">
    <property type="component" value="Unassembled WGS sequence"/>
</dbReference>